<evidence type="ECO:0000256" key="6">
    <source>
        <dbReference type="SAM" id="MobiDB-lite"/>
    </source>
</evidence>
<feature type="compositionally biased region" description="Basic residues" evidence="6">
    <location>
        <begin position="118"/>
        <end position="127"/>
    </location>
</feature>
<dbReference type="Gene3D" id="1.10.30.10">
    <property type="entry name" value="High mobility group box domain"/>
    <property type="match status" value="1"/>
</dbReference>
<dbReference type="InterPro" id="IPR056513">
    <property type="entry name" value="INO80F"/>
</dbReference>
<dbReference type="Proteomes" id="UP001306508">
    <property type="component" value="Unassembled WGS sequence"/>
</dbReference>
<feature type="domain" description="HMG box" evidence="7">
    <location>
        <begin position="135"/>
        <end position="199"/>
    </location>
</feature>
<evidence type="ECO:0000313" key="8">
    <source>
        <dbReference type="EMBL" id="KAK5781802.1"/>
    </source>
</evidence>
<evidence type="ECO:0000313" key="9">
    <source>
        <dbReference type="Proteomes" id="UP001306508"/>
    </source>
</evidence>
<dbReference type="Pfam" id="PF24245">
    <property type="entry name" value="INO80F"/>
    <property type="match status" value="1"/>
</dbReference>
<feature type="region of interest" description="Disordered" evidence="6">
    <location>
        <begin position="1"/>
        <end position="36"/>
    </location>
</feature>
<sequence>MSEGTATTNNITPEDTNNNNNYADDSINNDENDFSNDNIYQMDAQEMKKKVEELQQKNTALGLSVQRSRHIVKRLKLEYGVLLERLESRIKIDPELNYQNPLPTLETFKKELFSNPLKKPKSKKQRTRERDPNMPKRPTNAYLLYCEMNKDIIRQKGSFDVTKDLTEGWKSLSEEERAPYYQLYNEEKKRYHQEMEEYYRKLENSGLTNKPEGEEEGEEEDDDGREEDEEEDERTEGQKERTNKKEEGLEEERTGEQIKKTDEKEETEGQSERTDKKEQGIEEKREEANTTEDVADIADSKIMNTTDNETSNSDSNSPMKEITESVTAIQSDFKNIKKQTSDISNPMT</sequence>
<dbReference type="InterPro" id="IPR009071">
    <property type="entry name" value="HMG_box_dom"/>
</dbReference>
<evidence type="ECO:0000259" key="7">
    <source>
        <dbReference type="PROSITE" id="PS50118"/>
    </source>
</evidence>
<dbReference type="PROSITE" id="PS50118">
    <property type="entry name" value="HMG_BOX_2"/>
    <property type="match status" value="1"/>
</dbReference>
<feature type="DNA-binding region" description="HMG box" evidence="4">
    <location>
        <begin position="135"/>
        <end position="199"/>
    </location>
</feature>
<gene>
    <name evidence="8" type="ORF">RI543_000702</name>
</gene>
<dbReference type="GO" id="GO:0005634">
    <property type="term" value="C:nucleus"/>
    <property type="evidence" value="ECO:0007669"/>
    <property type="project" value="UniProtKB-SubCell"/>
</dbReference>
<feature type="coiled-coil region" evidence="5">
    <location>
        <begin position="37"/>
        <end position="64"/>
    </location>
</feature>
<dbReference type="PANTHER" id="PTHR48112">
    <property type="entry name" value="HIGH MOBILITY GROUP PROTEIN DSP1"/>
    <property type="match status" value="1"/>
</dbReference>
<dbReference type="Pfam" id="PF00505">
    <property type="entry name" value="HMG_box"/>
    <property type="match status" value="1"/>
</dbReference>
<feature type="compositionally biased region" description="Basic and acidic residues" evidence="6">
    <location>
        <begin position="270"/>
        <end position="288"/>
    </location>
</feature>
<feature type="compositionally biased region" description="Low complexity" evidence="6">
    <location>
        <begin position="304"/>
        <end position="317"/>
    </location>
</feature>
<feature type="region of interest" description="Disordered" evidence="6">
    <location>
        <begin position="111"/>
        <end position="139"/>
    </location>
</feature>
<dbReference type="SMART" id="SM00398">
    <property type="entry name" value="HMG"/>
    <property type="match status" value="1"/>
</dbReference>
<comment type="caution">
    <text evidence="8">The sequence shown here is derived from an EMBL/GenBank/DDBJ whole genome shotgun (WGS) entry which is preliminary data.</text>
</comment>
<reference evidence="9" key="1">
    <citation type="submission" date="2023-07" db="EMBL/GenBank/DDBJ databases">
        <title>A draft genome of Kazachstania heterogenica Y-27499.</title>
        <authorList>
            <person name="Donic C."/>
            <person name="Kralova J.S."/>
            <person name="Fidel L."/>
            <person name="Ben-Dor S."/>
            <person name="Jung S."/>
        </authorList>
    </citation>
    <scope>NUCLEOTIDE SEQUENCE [LARGE SCALE GENOMIC DNA]</scope>
    <source>
        <strain evidence="9">Y27499</strain>
    </source>
</reference>
<name>A0AAN8A812_9SACH</name>
<keyword evidence="9" id="KW-1185">Reference proteome</keyword>
<comment type="subcellular location">
    <subcellularLocation>
        <location evidence="1">Nucleus</location>
    </subcellularLocation>
</comment>
<accession>A0AAN8A812</accession>
<evidence type="ECO:0000256" key="5">
    <source>
        <dbReference type="SAM" id="Coils"/>
    </source>
</evidence>
<dbReference type="GO" id="GO:0003677">
    <property type="term" value="F:DNA binding"/>
    <property type="evidence" value="ECO:0007669"/>
    <property type="project" value="UniProtKB-UniRule"/>
</dbReference>
<keyword evidence="2 4" id="KW-0238">DNA-binding</keyword>
<dbReference type="InterPro" id="IPR050342">
    <property type="entry name" value="HMGB"/>
</dbReference>
<keyword evidence="3 4" id="KW-0539">Nucleus</keyword>
<evidence type="ECO:0000256" key="2">
    <source>
        <dbReference type="ARBA" id="ARBA00023125"/>
    </source>
</evidence>
<feature type="compositionally biased region" description="Basic and acidic residues" evidence="6">
    <location>
        <begin position="235"/>
        <end position="263"/>
    </location>
</feature>
<dbReference type="AlphaFoldDB" id="A0AAN8A812"/>
<feature type="region of interest" description="Disordered" evidence="6">
    <location>
        <begin position="202"/>
        <end position="321"/>
    </location>
</feature>
<protein>
    <recommendedName>
        <fullName evidence="7">HMG box domain-containing protein</fullName>
    </recommendedName>
</protein>
<evidence type="ECO:0000256" key="1">
    <source>
        <dbReference type="ARBA" id="ARBA00004123"/>
    </source>
</evidence>
<dbReference type="PANTHER" id="PTHR48112:SF13">
    <property type="entry name" value="NON-HISTONE PROTEIN 10"/>
    <property type="match status" value="1"/>
</dbReference>
<evidence type="ECO:0000256" key="3">
    <source>
        <dbReference type="ARBA" id="ARBA00023242"/>
    </source>
</evidence>
<feature type="compositionally biased region" description="Low complexity" evidence="6">
    <location>
        <begin position="7"/>
        <end position="26"/>
    </location>
</feature>
<keyword evidence="5" id="KW-0175">Coiled coil</keyword>
<evidence type="ECO:0000256" key="4">
    <source>
        <dbReference type="PROSITE-ProRule" id="PRU00267"/>
    </source>
</evidence>
<dbReference type="InterPro" id="IPR036910">
    <property type="entry name" value="HMG_box_dom_sf"/>
</dbReference>
<dbReference type="SUPFAM" id="SSF47095">
    <property type="entry name" value="HMG-box"/>
    <property type="match status" value="1"/>
</dbReference>
<organism evidence="8 9">
    <name type="scientific">Arxiozyma heterogenica</name>
    <dbReference type="NCBI Taxonomy" id="278026"/>
    <lineage>
        <taxon>Eukaryota</taxon>
        <taxon>Fungi</taxon>
        <taxon>Dikarya</taxon>
        <taxon>Ascomycota</taxon>
        <taxon>Saccharomycotina</taxon>
        <taxon>Saccharomycetes</taxon>
        <taxon>Saccharomycetales</taxon>
        <taxon>Saccharomycetaceae</taxon>
        <taxon>Arxiozyma</taxon>
    </lineage>
</organism>
<feature type="compositionally biased region" description="Acidic residues" evidence="6">
    <location>
        <begin position="213"/>
        <end position="234"/>
    </location>
</feature>
<proteinExistence type="predicted"/>
<dbReference type="EMBL" id="JAWIZZ010000029">
    <property type="protein sequence ID" value="KAK5781802.1"/>
    <property type="molecule type" value="Genomic_DNA"/>
</dbReference>